<dbReference type="SMART" id="SM00347">
    <property type="entry name" value="HTH_MARR"/>
    <property type="match status" value="1"/>
</dbReference>
<dbReference type="eggNOG" id="COG1846">
    <property type="taxonomic scope" value="Bacteria"/>
</dbReference>
<keyword evidence="3" id="KW-0804">Transcription</keyword>
<proteinExistence type="predicted"/>
<dbReference type="Gene3D" id="1.10.10.10">
    <property type="entry name" value="Winged helix-like DNA-binding domain superfamily/Winged helix DNA-binding domain"/>
    <property type="match status" value="1"/>
</dbReference>
<protein>
    <submittedName>
        <fullName evidence="5">MarR family transcriptional regulator</fullName>
    </submittedName>
</protein>
<dbReference type="Pfam" id="PF01047">
    <property type="entry name" value="MarR"/>
    <property type="match status" value="1"/>
</dbReference>
<dbReference type="PROSITE" id="PS50995">
    <property type="entry name" value="HTH_MARR_2"/>
    <property type="match status" value="1"/>
</dbReference>
<dbReference type="InterPro" id="IPR036390">
    <property type="entry name" value="WH_DNA-bd_sf"/>
</dbReference>
<dbReference type="OrthoDB" id="1904211at2"/>
<gene>
    <name evidence="5" type="ORF">BAMA_07890</name>
</gene>
<reference evidence="5 6" key="1">
    <citation type="submission" date="2014-06" db="EMBL/GenBank/DDBJ databases">
        <title>Draft genome sequence of Bacillus manliponensis JCM 15802 (MCCC 1A00708).</title>
        <authorList>
            <person name="Lai Q."/>
            <person name="Liu Y."/>
            <person name="Shao Z."/>
        </authorList>
    </citation>
    <scope>NUCLEOTIDE SEQUENCE [LARGE SCALE GENOMIC DNA]</scope>
    <source>
        <strain evidence="5 6">JCM 15802</strain>
    </source>
</reference>
<comment type="caution">
    <text evidence="5">The sequence shown here is derived from an EMBL/GenBank/DDBJ whole genome shotgun (WGS) entry which is preliminary data.</text>
</comment>
<evidence type="ECO:0000313" key="5">
    <source>
        <dbReference type="EMBL" id="KEK17947.1"/>
    </source>
</evidence>
<dbReference type="GO" id="GO:0003677">
    <property type="term" value="F:DNA binding"/>
    <property type="evidence" value="ECO:0007669"/>
    <property type="project" value="UniProtKB-KW"/>
</dbReference>
<keyword evidence="2" id="KW-0238">DNA-binding</keyword>
<sequence length="139" mass="16228">MDEKQHFFHAVSQTARKFSKTFNARVSPTGLFSAQWAVIFRLNETGPCTQTELCQYLNVESPTMTRTLTRMETMGWIIRTEGKDRREKMISLSNTALQMIPSWQEEVHTFEEKALQNIDEEELHHAFQVLHKVLKNLNS</sequence>
<evidence type="ECO:0000256" key="3">
    <source>
        <dbReference type="ARBA" id="ARBA00023163"/>
    </source>
</evidence>
<dbReference type="PRINTS" id="PR00598">
    <property type="entry name" value="HTHMARR"/>
</dbReference>
<dbReference type="RefSeq" id="WP_034642049.1">
    <property type="nucleotide sequence ID" value="NZ_CBCSJC010000016.1"/>
</dbReference>
<evidence type="ECO:0000256" key="1">
    <source>
        <dbReference type="ARBA" id="ARBA00023015"/>
    </source>
</evidence>
<dbReference type="Proteomes" id="UP000027822">
    <property type="component" value="Unassembled WGS sequence"/>
</dbReference>
<keyword evidence="6" id="KW-1185">Reference proteome</keyword>
<accession>A0A073JUR2</accession>
<dbReference type="STRING" id="574376.BAMA_07890"/>
<dbReference type="PANTHER" id="PTHR42756">
    <property type="entry name" value="TRANSCRIPTIONAL REGULATOR, MARR"/>
    <property type="match status" value="1"/>
</dbReference>
<dbReference type="InterPro" id="IPR036388">
    <property type="entry name" value="WH-like_DNA-bd_sf"/>
</dbReference>
<dbReference type="GO" id="GO:0003700">
    <property type="term" value="F:DNA-binding transcription factor activity"/>
    <property type="evidence" value="ECO:0007669"/>
    <property type="project" value="InterPro"/>
</dbReference>
<keyword evidence="1" id="KW-0805">Transcription regulation</keyword>
<evidence type="ECO:0000259" key="4">
    <source>
        <dbReference type="PROSITE" id="PS50995"/>
    </source>
</evidence>
<dbReference type="SUPFAM" id="SSF46785">
    <property type="entry name" value="Winged helix' DNA-binding domain"/>
    <property type="match status" value="1"/>
</dbReference>
<dbReference type="AlphaFoldDB" id="A0A073JUR2"/>
<evidence type="ECO:0000256" key="2">
    <source>
        <dbReference type="ARBA" id="ARBA00023125"/>
    </source>
</evidence>
<evidence type="ECO:0000313" key="6">
    <source>
        <dbReference type="Proteomes" id="UP000027822"/>
    </source>
</evidence>
<organism evidence="5 6">
    <name type="scientific">Bacillus manliponensis</name>
    <dbReference type="NCBI Taxonomy" id="574376"/>
    <lineage>
        <taxon>Bacteria</taxon>
        <taxon>Bacillati</taxon>
        <taxon>Bacillota</taxon>
        <taxon>Bacilli</taxon>
        <taxon>Bacillales</taxon>
        <taxon>Bacillaceae</taxon>
        <taxon>Bacillus</taxon>
        <taxon>Bacillus cereus group</taxon>
    </lineage>
</organism>
<dbReference type="InterPro" id="IPR000835">
    <property type="entry name" value="HTH_MarR-typ"/>
</dbReference>
<dbReference type="PANTHER" id="PTHR42756:SF1">
    <property type="entry name" value="TRANSCRIPTIONAL REPRESSOR OF EMRAB OPERON"/>
    <property type="match status" value="1"/>
</dbReference>
<name>A0A073JUR2_9BACI</name>
<feature type="domain" description="HTH marR-type" evidence="4">
    <location>
        <begin position="4"/>
        <end position="135"/>
    </location>
</feature>
<dbReference type="EMBL" id="JOTN01000019">
    <property type="protein sequence ID" value="KEK17947.1"/>
    <property type="molecule type" value="Genomic_DNA"/>
</dbReference>